<protein>
    <submittedName>
        <fullName evidence="1">Conjugal transfer protein TraH</fullName>
    </submittedName>
</protein>
<evidence type="ECO:0000313" key="2">
    <source>
        <dbReference type="Proteomes" id="UP000664477"/>
    </source>
</evidence>
<dbReference type="Pfam" id="PF06122">
    <property type="entry name" value="TraH"/>
    <property type="match status" value="1"/>
</dbReference>
<name>A0A939NBC0_PRORE</name>
<accession>A0A939NBC0</accession>
<dbReference type="AlphaFoldDB" id="A0A939NBC0"/>
<gene>
    <name evidence="1" type="ORF">J4727_00240</name>
</gene>
<proteinExistence type="predicted"/>
<evidence type="ECO:0000313" key="1">
    <source>
        <dbReference type="EMBL" id="MBO1915650.1"/>
    </source>
</evidence>
<dbReference type="Proteomes" id="UP000664477">
    <property type="component" value="Unassembled WGS sequence"/>
</dbReference>
<comment type="caution">
    <text evidence="1">The sequence shown here is derived from an EMBL/GenBank/DDBJ whole genome shotgun (WGS) entry which is preliminary data.</text>
</comment>
<dbReference type="InterPro" id="IPR010927">
    <property type="entry name" value="T4SS_TraH"/>
</dbReference>
<organism evidence="1 2">
    <name type="scientific">Providencia rettgeri</name>
    <dbReference type="NCBI Taxonomy" id="587"/>
    <lineage>
        <taxon>Bacteria</taxon>
        <taxon>Pseudomonadati</taxon>
        <taxon>Pseudomonadota</taxon>
        <taxon>Gammaproteobacteria</taxon>
        <taxon>Enterobacterales</taxon>
        <taxon>Morganellaceae</taxon>
        <taxon>Providencia</taxon>
    </lineage>
</organism>
<dbReference type="EMBL" id="JAGETQ010000001">
    <property type="protein sequence ID" value="MBO1915650.1"/>
    <property type="molecule type" value="Genomic_DNA"/>
</dbReference>
<reference evidence="1" key="1">
    <citation type="submission" date="2021-03" db="EMBL/GenBank/DDBJ databases">
        <title>Molecular epidemiology and mechanisms of colistin and carbapenem resistance in Enterobacteriaceae from clinical isolates, the environment and porcine samples in Pretoria, South Africa.</title>
        <authorList>
            <person name="Bogoshi D."/>
            <person name="Mbelle N.M."/>
            <person name="Naidoo V."/>
            <person name="Osei Sekyere J."/>
        </authorList>
    </citation>
    <scope>NUCLEOTIDE SEQUENCE</scope>
    <source>
        <strain evidence="1">C052</strain>
    </source>
</reference>
<sequence length="82" mass="9414">MVRNQLRTLTPVNVTLPKASGGCAGIDFFAGSFSFINTEEFIQLLEISRLTLSDWHFSWLLTLWMPYWEGVIKTTIHHTKAE</sequence>